<evidence type="ECO:0000313" key="2">
    <source>
        <dbReference type="Proteomes" id="UP001224661"/>
    </source>
</evidence>
<comment type="caution">
    <text evidence="1">The sequence shown here is derived from an EMBL/GenBank/DDBJ whole genome shotgun (WGS) entry which is preliminary data.</text>
</comment>
<name>A0ABT6RX58_9ACTN</name>
<organism evidence="1 2">
    <name type="scientific">Streptomyces solicavernae</name>
    <dbReference type="NCBI Taxonomy" id="3043614"/>
    <lineage>
        <taxon>Bacteria</taxon>
        <taxon>Bacillati</taxon>
        <taxon>Actinomycetota</taxon>
        <taxon>Actinomycetes</taxon>
        <taxon>Kitasatosporales</taxon>
        <taxon>Streptomycetaceae</taxon>
        <taxon>Streptomyces</taxon>
    </lineage>
</organism>
<reference evidence="1 2" key="1">
    <citation type="submission" date="2023-05" db="EMBL/GenBank/DDBJ databases">
        <title>Draft genome sequence of Streptomyces sp. B-S-A8 isolated from a cave soil in Thailand.</title>
        <authorList>
            <person name="Chamroensaksri N."/>
            <person name="Muangham S."/>
        </authorList>
    </citation>
    <scope>NUCLEOTIDE SEQUENCE [LARGE SCALE GENOMIC DNA]</scope>
    <source>
        <strain evidence="1 2">B-S-A8</strain>
    </source>
</reference>
<evidence type="ECO:0000313" key="1">
    <source>
        <dbReference type="EMBL" id="MDI3388749.1"/>
    </source>
</evidence>
<keyword evidence="2" id="KW-1185">Reference proteome</keyword>
<gene>
    <name evidence="1" type="ORF">QIS99_21510</name>
</gene>
<dbReference type="Proteomes" id="UP001224661">
    <property type="component" value="Unassembled WGS sequence"/>
</dbReference>
<proteinExistence type="predicted"/>
<protein>
    <submittedName>
        <fullName evidence="1">Uncharacterized protein</fullName>
    </submittedName>
</protein>
<dbReference type="EMBL" id="JASCIR010000019">
    <property type="protein sequence ID" value="MDI3388749.1"/>
    <property type="molecule type" value="Genomic_DNA"/>
</dbReference>
<dbReference type="RefSeq" id="WP_282515195.1">
    <property type="nucleotide sequence ID" value="NZ_JASCIR010000019.1"/>
</dbReference>
<accession>A0ABT6RX58</accession>
<sequence>MHVRCALRVCVRAPHVLLIAYGAAAVIVEASAERLDLPPGDAG</sequence>